<sequence>MIKGSKKGGSLLAQQETRCQNCGKYVRPDSPQRAYCAGYELLCRRCDKENAQEK</sequence>
<evidence type="ECO:0000313" key="1">
    <source>
        <dbReference type="EMBL" id="KKL83877.1"/>
    </source>
</evidence>
<proteinExistence type="predicted"/>
<gene>
    <name evidence="1" type="ORF">LCGC14_1970380</name>
</gene>
<reference evidence="1" key="1">
    <citation type="journal article" date="2015" name="Nature">
        <title>Complex archaea that bridge the gap between prokaryotes and eukaryotes.</title>
        <authorList>
            <person name="Spang A."/>
            <person name="Saw J.H."/>
            <person name="Jorgensen S.L."/>
            <person name="Zaremba-Niedzwiedzka K."/>
            <person name="Martijn J."/>
            <person name="Lind A.E."/>
            <person name="van Eijk R."/>
            <person name="Schleper C."/>
            <person name="Guy L."/>
            <person name="Ettema T.J."/>
        </authorList>
    </citation>
    <scope>NUCLEOTIDE SEQUENCE</scope>
</reference>
<name>A0A0F9I8X9_9ZZZZ</name>
<dbReference type="AlphaFoldDB" id="A0A0F9I8X9"/>
<comment type="caution">
    <text evidence="1">The sequence shown here is derived from an EMBL/GenBank/DDBJ whole genome shotgun (WGS) entry which is preliminary data.</text>
</comment>
<accession>A0A0F9I8X9</accession>
<protein>
    <submittedName>
        <fullName evidence="1">Uncharacterized protein</fullName>
    </submittedName>
</protein>
<dbReference type="EMBL" id="LAZR01021857">
    <property type="protein sequence ID" value="KKL83877.1"/>
    <property type="molecule type" value="Genomic_DNA"/>
</dbReference>
<organism evidence="1">
    <name type="scientific">marine sediment metagenome</name>
    <dbReference type="NCBI Taxonomy" id="412755"/>
    <lineage>
        <taxon>unclassified sequences</taxon>
        <taxon>metagenomes</taxon>
        <taxon>ecological metagenomes</taxon>
    </lineage>
</organism>